<protein>
    <submittedName>
        <fullName evidence="2">Uncharacterized protein</fullName>
    </submittedName>
</protein>
<gene>
    <name evidence="2" type="ORF">PSYICH_LOCUS3908</name>
</gene>
<feature type="compositionally biased region" description="Polar residues" evidence="1">
    <location>
        <begin position="103"/>
        <end position="115"/>
    </location>
</feature>
<feature type="compositionally biased region" description="Low complexity" evidence="1">
    <location>
        <begin position="249"/>
        <end position="274"/>
    </location>
</feature>
<feature type="region of interest" description="Disordered" evidence="1">
    <location>
        <begin position="43"/>
        <end position="172"/>
    </location>
</feature>
<evidence type="ECO:0000313" key="2">
    <source>
        <dbReference type="EMBL" id="CAH1102981.1"/>
    </source>
</evidence>
<feature type="compositionally biased region" description="Basic and acidic residues" evidence="1">
    <location>
        <begin position="121"/>
        <end position="134"/>
    </location>
</feature>
<dbReference type="Proteomes" id="UP001153636">
    <property type="component" value="Chromosome 13"/>
</dbReference>
<feature type="compositionally biased region" description="Polar residues" evidence="1">
    <location>
        <begin position="74"/>
        <end position="84"/>
    </location>
</feature>
<feature type="compositionally biased region" description="Polar residues" evidence="1">
    <location>
        <begin position="43"/>
        <end position="61"/>
    </location>
</feature>
<dbReference type="OrthoDB" id="6781223at2759"/>
<dbReference type="EMBL" id="OV651825">
    <property type="protein sequence ID" value="CAH1102981.1"/>
    <property type="molecule type" value="Genomic_DNA"/>
</dbReference>
<reference evidence="2" key="1">
    <citation type="submission" date="2022-01" db="EMBL/GenBank/DDBJ databases">
        <authorList>
            <person name="King R."/>
        </authorList>
    </citation>
    <scope>NUCLEOTIDE SEQUENCE</scope>
</reference>
<proteinExistence type="predicted"/>
<feature type="compositionally biased region" description="Basic and acidic residues" evidence="1">
    <location>
        <begin position="143"/>
        <end position="172"/>
    </location>
</feature>
<keyword evidence="3" id="KW-1185">Reference proteome</keyword>
<feature type="region of interest" description="Disordered" evidence="1">
    <location>
        <begin position="236"/>
        <end position="279"/>
    </location>
</feature>
<feature type="compositionally biased region" description="Basic and acidic residues" evidence="1">
    <location>
        <begin position="89"/>
        <end position="100"/>
    </location>
</feature>
<sequence length="434" mass="49451">MFREQQPKGTFKTLPFPTNAIAKPLDFGGNSNVNNTICVGSTQTRDGLSSSSAGYCPSQTVIPPIPTTPRENTENVNLTPSQSTTRKRSNSDPRIKRKEIPNSVDNTILQYQSQTSEEDTLTVRERFDRDDKLPHSPNSLFEFRSEKQRVEYEREREQKRVEEENNKKKDEQFTVPRKFSSNFHRMIREKAVQTLTTTRNTFQVLTDESDSENDDEIGKIVKKRKKGAKFVPFHIKETTAAPPKQPVASTSNANNTNSNPSNKNTNKNIKNKTTMPPIVIDGKTANPNQLISDLKALVQGEFSVKHTNRTTILFVEGKEDYEKVLNNVKSEKMAYHTYTAYSEKSHAFVLRGLAENTKIQDIKENLEDDHEIVAREIYIMKTKERPLYLSVVFRLIAERVSVLQVFSKQADICISTRAFPSTNVKVNTEENVLI</sequence>
<organism evidence="2 3">
    <name type="scientific">Psylliodes chrysocephalus</name>
    <dbReference type="NCBI Taxonomy" id="3402493"/>
    <lineage>
        <taxon>Eukaryota</taxon>
        <taxon>Metazoa</taxon>
        <taxon>Ecdysozoa</taxon>
        <taxon>Arthropoda</taxon>
        <taxon>Hexapoda</taxon>
        <taxon>Insecta</taxon>
        <taxon>Pterygota</taxon>
        <taxon>Neoptera</taxon>
        <taxon>Endopterygota</taxon>
        <taxon>Coleoptera</taxon>
        <taxon>Polyphaga</taxon>
        <taxon>Cucujiformia</taxon>
        <taxon>Chrysomeloidea</taxon>
        <taxon>Chrysomelidae</taxon>
        <taxon>Galerucinae</taxon>
        <taxon>Alticini</taxon>
        <taxon>Psylliodes</taxon>
    </lineage>
</organism>
<evidence type="ECO:0000256" key="1">
    <source>
        <dbReference type="SAM" id="MobiDB-lite"/>
    </source>
</evidence>
<name>A0A9P0G9L4_9CUCU</name>
<dbReference type="AlphaFoldDB" id="A0A9P0G9L4"/>
<accession>A0A9P0G9L4</accession>
<evidence type="ECO:0000313" key="3">
    <source>
        <dbReference type="Proteomes" id="UP001153636"/>
    </source>
</evidence>